<dbReference type="RefSeq" id="WP_237855403.1">
    <property type="nucleotide sequence ID" value="NZ_JAKLWS010000025.1"/>
</dbReference>
<dbReference type="InterPro" id="IPR047296">
    <property type="entry name" value="GIY-YIG_UvrC_Cho"/>
</dbReference>
<keyword evidence="2" id="KW-0378">Hydrolase</keyword>
<dbReference type="Pfam" id="PF01541">
    <property type="entry name" value="GIY-YIG"/>
    <property type="match status" value="1"/>
</dbReference>
<organism evidence="2 3">
    <name type="scientific">Rhodohalobacter sulfatireducens</name>
    <dbReference type="NCBI Taxonomy" id="2911366"/>
    <lineage>
        <taxon>Bacteria</taxon>
        <taxon>Pseudomonadati</taxon>
        <taxon>Balneolota</taxon>
        <taxon>Balneolia</taxon>
        <taxon>Balneolales</taxon>
        <taxon>Balneolaceae</taxon>
        <taxon>Rhodohalobacter</taxon>
    </lineage>
</organism>
<dbReference type="PANTHER" id="PTHR30562">
    <property type="entry name" value="UVRC/OXIDOREDUCTASE"/>
    <property type="match status" value="1"/>
</dbReference>
<name>A0ABS9KGT9_9BACT</name>
<keyword evidence="3" id="KW-1185">Reference proteome</keyword>
<proteinExistence type="predicted"/>
<accession>A0ABS9KGT9</accession>
<dbReference type="CDD" id="cd10434">
    <property type="entry name" value="GIY-YIG_UvrC_Cho"/>
    <property type="match status" value="1"/>
</dbReference>
<comment type="caution">
    <text evidence="2">The sequence shown here is derived from an EMBL/GenBank/DDBJ whole genome shotgun (WGS) entry which is preliminary data.</text>
</comment>
<protein>
    <submittedName>
        <fullName evidence="2">Nucleotide excision repair endonuclease</fullName>
    </submittedName>
</protein>
<keyword evidence="2" id="KW-0540">Nuclease</keyword>
<dbReference type="InterPro" id="IPR035901">
    <property type="entry name" value="GIY-YIG_endonuc_sf"/>
</dbReference>
<dbReference type="InterPro" id="IPR000305">
    <property type="entry name" value="GIY-YIG_endonuc"/>
</dbReference>
<dbReference type="SUPFAM" id="SSF82771">
    <property type="entry name" value="GIY-YIG endonuclease"/>
    <property type="match status" value="1"/>
</dbReference>
<gene>
    <name evidence="2" type="ORF">L6773_15825</name>
</gene>
<dbReference type="Gene3D" id="3.40.1440.10">
    <property type="entry name" value="GIY-YIG endonuclease"/>
    <property type="match status" value="1"/>
</dbReference>
<evidence type="ECO:0000313" key="3">
    <source>
        <dbReference type="Proteomes" id="UP001165366"/>
    </source>
</evidence>
<dbReference type="InterPro" id="IPR050066">
    <property type="entry name" value="UvrABC_protein_C"/>
</dbReference>
<feature type="domain" description="GIY-YIG" evidence="1">
    <location>
        <begin position="27"/>
        <end position="107"/>
    </location>
</feature>
<evidence type="ECO:0000313" key="2">
    <source>
        <dbReference type="EMBL" id="MCG2590046.1"/>
    </source>
</evidence>
<dbReference type="Proteomes" id="UP001165366">
    <property type="component" value="Unassembled WGS sequence"/>
</dbReference>
<dbReference type="PROSITE" id="PS50164">
    <property type="entry name" value="GIY_YIG"/>
    <property type="match status" value="1"/>
</dbReference>
<evidence type="ECO:0000259" key="1">
    <source>
        <dbReference type="PROSITE" id="PS50164"/>
    </source>
</evidence>
<dbReference type="PANTHER" id="PTHR30562:SF1">
    <property type="entry name" value="UVRABC SYSTEM PROTEIN C"/>
    <property type="match status" value="1"/>
</dbReference>
<reference evidence="2" key="1">
    <citation type="submission" date="2022-01" db="EMBL/GenBank/DDBJ databases">
        <authorList>
            <person name="Wang Y."/>
        </authorList>
    </citation>
    <scope>NUCLEOTIDE SEQUENCE</scope>
    <source>
        <strain evidence="2">WB101</strain>
    </source>
</reference>
<keyword evidence="2" id="KW-0255">Endonuclease</keyword>
<dbReference type="EMBL" id="JAKLWS010000025">
    <property type="protein sequence ID" value="MCG2590046.1"/>
    <property type="molecule type" value="Genomic_DNA"/>
</dbReference>
<reference evidence="2" key="2">
    <citation type="submission" date="2024-05" db="EMBL/GenBank/DDBJ databases">
        <title>Rhodohalobacter halophilus gen. nov., sp. nov., a moderately halophilic member of the family Balneolaceae.</title>
        <authorList>
            <person name="Xia J."/>
        </authorList>
    </citation>
    <scope>NUCLEOTIDE SEQUENCE</scope>
    <source>
        <strain evidence="2">WB101</strain>
    </source>
</reference>
<dbReference type="SMART" id="SM00465">
    <property type="entry name" value="GIYc"/>
    <property type="match status" value="1"/>
</dbReference>
<dbReference type="GO" id="GO:0004519">
    <property type="term" value="F:endonuclease activity"/>
    <property type="evidence" value="ECO:0007669"/>
    <property type="project" value="UniProtKB-KW"/>
</dbReference>
<sequence length="316" mass="37501">MNIPELFEAQPILEQRLGPELFADIPQEPGIYRFYDEDGQILYVGKAKNLRRRLFTYKRARPGRTSRKESKLISRIQRFDYDLTESEEEAILQENYWIRKHRPEFNHANKHTETYYFITVQRSEKALIFGLSMNPSGQLFPEEEKPLYQKFPPSYNNHVDSKTYGCFKGHRTVRSSLGSLLQLMWMSEFGSLSPHFLPVQLSRNLTPMRFQLPLQNQINSGTENLESMIDHWFLGNSKDLLSYLKETVEPKDGSVFTNNFIDENVEILETFYQRNLHRYRMMRELKENEESHLIDQTELDDLITRFNNNQQQTIVN</sequence>